<dbReference type="EC" id="3.4.21.53" evidence="2"/>
<evidence type="ECO:0000313" key="8">
    <source>
        <dbReference type="Proteomes" id="UP000197025"/>
    </source>
</evidence>
<dbReference type="PROSITE" id="PS50052">
    <property type="entry name" value="GUANYLATE_KINASE_2"/>
    <property type="match status" value="1"/>
</dbReference>
<evidence type="ECO:0000256" key="2">
    <source>
        <dbReference type="PROSITE-ProRule" id="PRU01122"/>
    </source>
</evidence>
<feature type="region of interest" description="Disordered" evidence="4">
    <location>
        <begin position="1"/>
        <end position="27"/>
    </location>
</feature>
<evidence type="ECO:0000259" key="6">
    <source>
        <dbReference type="PROSITE" id="PS51786"/>
    </source>
</evidence>
<name>A0A212RD76_9CHLR</name>
<dbReference type="Gene3D" id="3.40.50.300">
    <property type="entry name" value="P-loop containing nucleotide triphosphate hydrolases"/>
    <property type="match status" value="2"/>
</dbReference>
<dbReference type="InterPro" id="IPR027417">
    <property type="entry name" value="P-loop_NTPase"/>
</dbReference>
<dbReference type="InterPro" id="IPR008144">
    <property type="entry name" value="Guanylate_kin-like_dom"/>
</dbReference>
<reference evidence="8" key="1">
    <citation type="submission" date="2017-06" db="EMBL/GenBank/DDBJ databases">
        <authorList>
            <person name="Varghese N."/>
            <person name="Submissions S."/>
        </authorList>
    </citation>
    <scope>NUCLEOTIDE SEQUENCE [LARGE SCALE GENOMIC DNA]</scope>
    <source>
        <strain evidence="8">JAD2</strain>
    </source>
</reference>
<feature type="coiled-coil region" evidence="3">
    <location>
        <begin position="200"/>
        <end position="238"/>
    </location>
</feature>
<dbReference type="Pfam" id="PF20437">
    <property type="entry name" value="LonC_helical"/>
    <property type="match status" value="1"/>
</dbReference>
<gene>
    <name evidence="7" type="ORF">SAMN02746019_00011630</name>
</gene>
<feature type="domain" description="Guanylate kinase-like" evidence="5">
    <location>
        <begin position="53"/>
        <end position="263"/>
    </location>
</feature>
<dbReference type="PRINTS" id="PR00830">
    <property type="entry name" value="ENDOLAPTASE"/>
</dbReference>
<evidence type="ECO:0000256" key="1">
    <source>
        <dbReference type="ARBA" id="ARBA00022670"/>
    </source>
</evidence>
<dbReference type="GO" id="GO:0005524">
    <property type="term" value="F:ATP binding"/>
    <property type="evidence" value="ECO:0007669"/>
    <property type="project" value="InterPro"/>
</dbReference>
<dbReference type="Proteomes" id="UP000197025">
    <property type="component" value="Unassembled WGS sequence"/>
</dbReference>
<evidence type="ECO:0000256" key="4">
    <source>
        <dbReference type="SAM" id="MobiDB-lite"/>
    </source>
</evidence>
<keyword evidence="3" id="KW-0175">Coiled coil</keyword>
<dbReference type="GO" id="GO:0030163">
    <property type="term" value="P:protein catabolic process"/>
    <property type="evidence" value="ECO:0007669"/>
    <property type="project" value="InterPro"/>
</dbReference>
<dbReference type="PANTHER" id="PTHR10046">
    <property type="entry name" value="ATP DEPENDENT LON PROTEASE FAMILY MEMBER"/>
    <property type="match status" value="1"/>
</dbReference>
<dbReference type="InterPro" id="IPR014721">
    <property type="entry name" value="Ribsml_uS5_D2-typ_fold_subgr"/>
</dbReference>
<dbReference type="InterPro" id="IPR046844">
    <property type="entry name" value="Lon-like_helical"/>
</dbReference>
<feature type="compositionally biased region" description="Basic and acidic residues" evidence="4">
    <location>
        <begin position="787"/>
        <end position="812"/>
    </location>
</feature>
<dbReference type="InterPro" id="IPR008269">
    <property type="entry name" value="Lon_proteolytic"/>
</dbReference>
<keyword evidence="1 2" id="KW-0645">Protease</keyword>
<dbReference type="AlphaFoldDB" id="A0A212RD76"/>
<feature type="active site" evidence="2">
    <location>
        <position position="655"/>
    </location>
</feature>
<dbReference type="Pfam" id="PF13654">
    <property type="entry name" value="AAA_32"/>
    <property type="match status" value="1"/>
</dbReference>
<dbReference type="Gene3D" id="3.30.230.10">
    <property type="match status" value="1"/>
</dbReference>
<protein>
    <recommendedName>
        <fullName evidence="2">endopeptidase La</fullName>
        <ecNumber evidence="2">3.4.21.53</ecNumber>
    </recommendedName>
</protein>
<evidence type="ECO:0000313" key="7">
    <source>
        <dbReference type="EMBL" id="SNB70160.1"/>
    </source>
</evidence>
<feature type="active site" evidence="2">
    <location>
        <position position="698"/>
    </location>
</feature>
<dbReference type="InterPro" id="IPR027065">
    <property type="entry name" value="Lon_Prtase"/>
</dbReference>
<accession>A0A212RD76</accession>
<evidence type="ECO:0000256" key="3">
    <source>
        <dbReference type="SAM" id="Coils"/>
    </source>
</evidence>
<feature type="domain" description="Lon proteolytic" evidence="6">
    <location>
        <begin position="565"/>
        <end position="760"/>
    </location>
</feature>
<dbReference type="GO" id="GO:0004176">
    <property type="term" value="F:ATP-dependent peptidase activity"/>
    <property type="evidence" value="ECO:0007669"/>
    <property type="project" value="UniProtKB-UniRule"/>
</dbReference>
<dbReference type="OrthoDB" id="9758568at2"/>
<dbReference type="InterPro" id="IPR041699">
    <property type="entry name" value="AAA_32"/>
</dbReference>
<evidence type="ECO:0000259" key="5">
    <source>
        <dbReference type="PROSITE" id="PS50052"/>
    </source>
</evidence>
<dbReference type="InterPro" id="IPR020568">
    <property type="entry name" value="Ribosomal_Su5_D2-typ_SF"/>
</dbReference>
<keyword evidence="2" id="KW-0378">Hydrolase</keyword>
<feature type="region of interest" description="Disordered" evidence="4">
    <location>
        <begin position="787"/>
        <end position="823"/>
    </location>
</feature>
<comment type="catalytic activity">
    <reaction evidence="2">
        <text>Hydrolysis of proteins in presence of ATP.</text>
        <dbReference type="EC" id="3.4.21.53"/>
    </reaction>
</comment>
<dbReference type="Pfam" id="PF20436">
    <property type="entry name" value="LonB_AAA-LID"/>
    <property type="match status" value="1"/>
</dbReference>
<keyword evidence="2" id="KW-0720">Serine protease</keyword>
<keyword evidence="8" id="KW-1185">Reference proteome</keyword>
<proteinExistence type="inferred from homology"/>
<dbReference type="Gene3D" id="1.10.8.60">
    <property type="match status" value="1"/>
</dbReference>
<organism evidence="7 8">
    <name type="scientific">Thermoflexus hugenholtzii JAD2</name>
    <dbReference type="NCBI Taxonomy" id="877466"/>
    <lineage>
        <taxon>Bacteria</taxon>
        <taxon>Bacillati</taxon>
        <taxon>Chloroflexota</taxon>
        <taxon>Thermoflexia</taxon>
        <taxon>Thermoflexales</taxon>
        <taxon>Thermoflexaceae</taxon>
        <taxon>Thermoflexus</taxon>
    </lineage>
</organism>
<dbReference type="InParanoid" id="A0A212RD76"/>
<feature type="compositionally biased region" description="Gly residues" evidence="4">
    <location>
        <begin position="813"/>
        <end position="823"/>
    </location>
</feature>
<dbReference type="SUPFAM" id="SSF52540">
    <property type="entry name" value="P-loop containing nucleoside triphosphate hydrolases"/>
    <property type="match status" value="1"/>
</dbReference>
<sequence>MARSLPPEALRRTVDPNTLPLRSTEEHPPLAGLIGQPRAVAALEFGLDIPDQGFNIYVAGPPGVGRMTGVQMFLEARAKTQPTPPDWCYVYNFQDPSRPRALRLPPGRGRELQRDMQRLIEGVRREIPRVFESDEYNARREAILKEINQQREEILKRLNQRAMAQEMMVEVTPMGIAVIPLLGGRPITDQQFAALPPAMQELLRRRREAFEEEVKQALKEIRQLERAAQERLRRLNREVALFVVGGLMDDLFEKYRDLPEVIAYLQAVQEDIVENVDQFRSREEGAPGLPFPLPLPALGEMALRKYTVNVLVDNAEQQGAPVIIEWNPTFPNVFGRLEKESLLGVLHTDFTLIRAGALHRANGGYLVMPVEGVLVNPFVWEGLKRALRQRAVEIEEPGERMGLLTTRTLDPEPIPLHVKVILIGSPLLYHLLYLYDEEFSELFKVKADFDVEMPWDENGMQDYIALIGTLCRKEGLCHLDAGAVARVIEYGGRLAEDQTRLSTRFAEVADLVREASFWARKTGSPLVTADHVRQALEAKVYRSNLIEERIRQLIAEGTLLIDVEGAKVGQVNGLSVLDLGDYRFGRPNRITATVALGREGVIDIEREARLGGPIHTKGVLILSGYLASKYAQDKPLTLSARLVFEQSYSGVEGDSASCAELCALLSALADVPIRQGIAITGSINQKGELQAIGGVNEKIEGFYYTCKVKGLTGEQGVIIPEANVRNLMLREEVVEAVREGKFHIWAARTVDEAIEILTGIPAGERGPDGRYPEGTINARVDQRLREMAETLQRFGREERGERKAPEAREEGRGNAGGGNMSVE</sequence>
<comment type="similarity">
    <text evidence="2">Belongs to the peptidase S16 family.</text>
</comment>
<dbReference type="RefSeq" id="WP_088571824.1">
    <property type="nucleotide sequence ID" value="NZ_FYEK01000044.1"/>
</dbReference>
<dbReference type="SUPFAM" id="SSF54211">
    <property type="entry name" value="Ribosomal protein S5 domain 2-like"/>
    <property type="match status" value="1"/>
</dbReference>
<dbReference type="EMBL" id="FYEK01000044">
    <property type="protein sequence ID" value="SNB70160.1"/>
    <property type="molecule type" value="Genomic_DNA"/>
</dbReference>
<dbReference type="Pfam" id="PF05362">
    <property type="entry name" value="Lon_C"/>
    <property type="match status" value="1"/>
</dbReference>
<dbReference type="InterPro" id="IPR046843">
    <property type="entry name" value="LonB_AAA-LID"/>
</dbReference>
<dbReference type="GO" id="GO:0004252">
    <property type="term" value="F:serine-type endopeptidase activity"/>
    <property type="evidence" value="ECO:0007669"/>
    <property type="project" value="UniProtKB-UniRule"/>
</dbReference>
<dbReference type="PROSITE" id="PS51786">
    <property type="entry name" value="LON_PROTEOLYTIC"/>
    <property type="match status" value="1"/>
</dbReference>
<dbReference type="GO" id="GO:0006508">
    <property type="term" value="P:proteolysis"/>
    <property type="evidence" value="ECO:0007669"/>
    <property type="project" value="UniProtKB-KW"/>
</dbReference>